<sequence length="779" mass="85420">MEPNTPKRRAAHGLPSDVTSFVGRRHEIAEVKALLAKSRLVTLTGFGGVGKTRLASRTAMEVQRAFADGVWFVDLSAMSDPGMLAPALMEVLEVEEQSNRQPIEPVAEYLADKKGLLILDNCEHLLQDCAILAELLLAGADGLRIIATSREPLRIAGERTMVVHPLPVPDSAADLSPQALAEVDAVRLFLERAEAVVPGFAITEANRDAVEQICRRLDGIPLAIELAAVRLRALSVHQLVDRLEDRFKMLTTGSRTATRRQQTLRALVDWSYALCTAPQRLLWARASVFHGGLDLSAAEAVCAGDGIAAEDVLDLISGLVEKSVLVREEHEGQVRYRLLDTVREYGLDRLAESGGQQEMRRRHREFYRGLARLAGGPALGGEQALLLRRLRLDHANLRAALRSALEEGDPEDGLRMAVDLLYHWRMSNQIREGRRWLQAGLARVTGPCETRGWALAGASWLAIMMGDVPAAVAMTDEARRLGERLRLGHLLAYVALYAGMACVHQDEIPTAVKLYEEALAAHRAAGDERGEVVTLTRLCMTYDRYGDPRRGVAAGEEAVRICDARGEGWHRSYAVMALGVVAWRQGEITRATALEKETLRHTSALGDRAGMGIAMEVLAWISASKGDPERAATLLGALRTLWRRAEAPLMQYGNLVRYHEQCEARIRDCLGEPAFLAALEQGARLSFDEALAYAMEERTPDGRAPKALEAARASPLTRRETEIAGLVAEGLSNKAIAARLVIAQRTAEGHIEHILSKLGFHSRAQIAVWVAEQDRLGVS</sequence>
<dbReference type="CDD" id="cd06170">
    <property type="entry name" value="LuxR_C_like"/>
    <property type="match status" value="1"/>
</dbReference>
<dbReference type="SUPFAM" id="SSF46894">
    <property type="entry name" value="C-terminal effector domain of the bipartite response regulators"/>
    <property type="match status" value="1"/>
</dbReference>
<keyword evidence="3" id="KW-1185">Reference proteome</keyword>
<proteinExistence type="predicted"/>
<protein>
    <submittedName>
        <fullName evidence="2">LuxR family transcriptional regulator</fullName>
    </submittedName>
</protein>
<dbReference type="InterPro" id="IPR058852">
    <property type="entry name" value="HTH_77"/>
</dbReference>
<evidence type="ECO:0000313" key="2">
    <source>
        <dbReference type="EMBL" id="GGK79711.1"/>
    </source>
</evidence>
<evidence type="ECO:0000259" key="1">
    <source>
        <dbReference type="PROSITE" id="PS50043"/>
    </source>
</evidence>
<dbReference type="Gene3D" id="1.10.10.10">
    <property type="entry name" value="Winged helix-like DNA-binding domain superfamily/Winged helix DNA-binding domain"/>
    <property type="match status" value="1"/>
</dbReference>
<dbReference type="Proteomes" id="UP000645217">
    <property type="component" value="Unassembled WGS sequence"/>
</dbReference>
<dbReference type="InterPro" id="IPR011990">
    <property type="entry name" value="TPR-like_helical_dom_sf"/>
</dbReference>
<reference evidence="2" key="1">
    <citation type="journal article" date="2014" name="Int. J. Syst. Evol. Microbiol.">
        <title>Complete genome sequence of Corynebacterium casei LMG S-19264T (=DSM 44701T), isolated from a smear-ripened cheese.</title>
        <authorList>
            <consortium name="US DOE Joint Genome Institute (JGI-PGF)"/>
            <person name="Walter F."/>
            <person name="Albersmeier A."/>
            <person name="Kalinowski J."/>
            <person name="Ruckert C."/>
        </authorList>
    </citation>
    <scope>NUCLEOTIDE SEQUENCE</scope>
    <source>
        <strain evidence="2">JCM 13064</strain>
    </source>
</reference>
<dbReference type="PROSITE" id="PS50043">
    <property type="entry name" value="HTH_LUXR_2"/>
    <property type="match status" value="1"/>
</dbReference>
<dbReference type="Pfam" id="PF25872">
    <property type="entry name" value="HTH_77"/>
    <property type="match status" value="1"/>
</dbReference>
<dbReference type="InterPro" id="IPR000792">
    <property type="entry name" value="Tscrpt_reg_LuxR_C"/>
</dbReference>
<dbReference type="PRINTS" id="PR00364">
    <property type="entry name" value="DISEASERSIST"/>
</dbReference>
<comment type="caution">
    <text evidence="2">The sequence shown here is derived from an EMBL/GenBank/DDBJ whole genome shotgun (WGS) entry which is preliminary data.</text>
</comment>
<feature type="domain" description="HTH luxR-type" evidence="1">
    <location>
        <begin position="709"/>
        <end position="774"/>
    </location>
</feature>
<dbReference type="SUPFAM" id="SSF52540">
    <property type="entry name" value="P-loop containing nucleoside triphosphate hydrolases"/>
    <property type="match status" value="1"/>
</dbReference>
<dbReference type="PANTHER" id="PTHR47691">
    <property type="entry name" value="REGULATOR-RELATED"/>
    <property type="match status" value="1"/>
</dbReference>
<dbReference type="InterPro" id="IPR016032">
    <property type="entry name" value="Sig_transdc_resp-reg_C-effctor"/>
</dbReference>
<dbReference type="AlphaFoldDB" id="A0A917R0K1"/>
<accession>A0A917R0K1</accession>
<dbReference type="GO" id="GO:0003677">
    <property type="term" value="F:DNA binding"/>
    <property type="evidence" value="ECO:0007669"/>
    <property type="project" value="InterPro"/>
</dbReference>
<dbReference type="Gene3D" id="3.40.50.300">
    <property type="entry name" value="P-loop containing nucleotide triphosphate hydrolases"/>
    <property type="match status" value="1"/>
</dbReference>
<dbReference type="InterPro" id="IPR027417">
    <property type="entry name" value="P-loop_NTPase"/>
</dbReference>
<dbReference type="PANTHER" id="PTHR47691:SF3">
    <property type="entry name" value="HTH-TYPE TRANSCRIPTIONAL REGULATOR RV0890C-RELATED"/>
    <property type="match status" value="1"/>
</dbReference>
<dbReference type="PRINTS" id="PR00038">
    <property type="entry name" value="HTHLUXR"/>
</dbReference>
<dbReference type="Pfam" id="PF00196">
    <property type="entry name" value="GerE"/>
    <property type="match status" value="1"/>
</dbReference>
<evidence type="ECO:0000313" key="3">
    <source>
        <dbReference type="Proteomes" id="UP000645217"/>
    </source>
</evidence>
<name>A0A917R0K1_9ACTN</name>
<dbReference type="SMART" id="SM00421">
    <property type="entry name" value="HTH_LUXR"/>
    <property type="match status" value="1"/>
</dbReference>
<dbReference type="RefSeq" id="WP_189162941.1">
    <property type="nucleotide sequence ID" value="NZ_BMNT01000010.1"/>
</dbReference>
<dbReference type="Pfam" id="PF13401">
    <property type="entry name" value="AAA_22"/>
    <property type="match status" value="1"/>
</dbReference>
<dbReference type="GO" id="GO:0016887">
    <property type="term" value="F:ATP hydrolysis activity"/>
    <property type="evidence" value="ECO:0007669"/>
    <property type="project" value="InterPro"/>
</dbReference>
<dbReference type="SUPFAM" id="SSF48452">
    <property type="entry name" value="TPR-like"/>
    <property type="match status" value="1"/>
</dbReference>
<dbReference type="EMBL" id="BMNT01000010">
    <property type="protein sequence ID" value="GGK79711.1"/>
    <property type="molecule type" value="Genomic_DNA"/>
</dbReference>
<dbReference type="InterPro" id="IPR036388">
    <property type="entry name" value="WH-like_DNA-bd_sf"/>
</dbReference>
<reference evidence="2" key="2">
    <citation type="submission" date="2020-09" db="EMBL/GenBank/DDBJ databases">
        <authorList>
            <person name="Sun Q."/>
            <person name="Ohkuma M."/>
        </authorList>
    </citation>
    <scope>NUCLEOTIDE SEQUENCE</scope>
    <source>
        <strain evidence="2">JCM 13064</strain>
    </source>
</reference>
<organism evidence="2 3">
    <name type="scientific">Sphaerisporangium melleum</name>
    <dbReference type="NCBI Taxonomy" id="321316"/>
    <lineage>
        <taxon>Bacteria</taxon>
        <taxon>Bacillati</taxon>
        <taxon>Actinomycetota</taxon>
        <taxon>Actinomycetes</taxon>
        <taxon>Streptosporangiales</taxon>
        <taxon>Streptosporangiaceae</taxon>
        <taxon>Sphaerisporangium</taxon>
    </lineage>
</organism>
<gene>
    <name evidence="2" type="ORF">GCM10007964_22930</name>
</gene>
<dbReference type="GO" id="GO:0006355">
    <property type="term" value="P:regulation of DNA-templated transcription"/>
    <property type="evidence" value="ECO:0007669"/>
    <property type="project" value="InterPro"/>
</dbReference>
<dbReference type="InterPro" id="IPR049945">
    <property type="entry name" value="AAA_22"/>
</dbReference>
<dbReference type="Gene3D" id="1.25.40.10">
    <property type="entry name" value="Tetratricopeptide repeat domain"/>
    <property type="match status" value="1"/>
</dbReference>